<dbReference type="InterPro" id="IPR040764">
    <property type="entry name" value="CvfB_WH"/>
</dbReference>
<dbReference type="Gene3D" id="2.40.50.140">
    <property type="entry name" value="Nucleic acid-binding proteins"/>
    <property type="match status" value="1"/>
</dbReference>
<keyword evidence="4" id="KW-1185">Reference proteome</keyword>
<dbReference type="PIRSF" id="PIRSF012524">
    <property type="entry name" value="YitL_S1"/>
    <property type="match status" value="1"/>
</dbReference>
<dbReference type="InterPro" id="IPR012340">
    <property type="entry name" value="NA-bd_OB-fold"/>
</dbReference>
<reference evidence="3 4" key="1">
    <citation type="journal article" date="2025" name="Anaerobe">
        <title>Description of Anaerococcus kampingiae sp. nov., Anaerococcus groningensis sp. nov., Anaerococcus martiniensis sp. nov., and Anaerococcus cruorum sp. nov., isolated from human clinical specimens.</title>
        <authorList>
            <person name="Boiten K.E."/>
            <person name="Meijer J."/>
            <person name="van Wezel E.M."/>
            <person name="Veloo A.C.M."/>
        </authorList>
    </citation>
    <scope>NUCLEOTIDE SEQUENCE [LARGE SCALE GENOMIC DNA]</scope>
    <source>
        <strain evidence="3 4">ENR0874</strain>
    </source>
</reference>
<dbReference type="InterPro" id="IPR014464">
    <property type="entry name" value="CvfB_fam"/>
</dbReference>
<dbReference type="SMART" id="SM00316">
    <property type="entry name" value="S1"/>
    <property type="match status" value="2"/>
</dbReference>
<evidence type="ECO:0000256" key="1">
    <source>
        <dbReference type="PIRNR" id="PIRNR012524"/>
    </source>
</evidence>
<dbReference type="PROSITE" id="PS50126">
    <property type="entry name" value="S1"/>
    <property type="match status" value="1"/>
</dbReference>
<dbReference type="Pfam" id="PF00575">
    <property type="entry name" value="S1"/>
    <property type="match status" value="1"/>
</dbReference>
<dbReference type="InterPro" id="IPR039566">
    <property type="entry name" value="CvfB_S1_st"/>
</dbReference>
<sequence>MKQFKIKRFTKNKAYLQTRKGDAVIDKEQVKGLKQNDSVEAFLYYDLNNVLRATRGLAYKIDHIYSLKAVEIDKKGVYFEIKGGHIFLPFEERTYKINKDMTYPVAFKEKDGYVFLTSKIRDLLSTDHNFKENDTVTGRIYSINKSIGAFVAIDEKYDSLIRIKELSGVYIEGELVKARVKEVKSDGKIELSLRKRAYLEIDNDSDKILDYLYENKYVSLSDKSSPEKIYSYFAMSKSSFKRAIGRLYKNKDIIIYKDRIELNER</sequence>
<evidence type="ECO:0000313" key="3">
    <source>
        <dbReference type="EMBL" id="MFO3666987.1"/>
    </source>
</evidence>
<protein>
    <submittedName>
        <fullName evidence="3">S1-like domain-containing RNA-binding protein</fullName>
    </submittedName>
</protein>
<name>A0ABW9MCC6_9FIRM</name>
<dbReference type="PANTHER" id="PTHR37296:SF1">
    <property type="entry name" value="CONSERVED VIRULENCE FACTOR B"/>
    <property type="match status" value="1"/>
</dbReference>
<dbReference type="EMBL" id="JBGMEF010000018">
    <property type="protein sequence ID" value="MFO3666987.1"/>
    <property type="molecule type" value="Genomic_DNA"/>
</dbReference>
<dbReference type="Proteomes" id="UP001637994">
    <property type="component" value="Unassembled WGS sequence"/>
</dbReference>
<organism evidence="3 4">
    <name type="scientific">Anaerococcus kampingae</name>
    <dbReference type="NCBI Taxonomy" id="3115614"/>
    <lineage>
        <taxon>Bacteria</taxon>
        <taxon>Bacillati</taxon>
        <taxon>Bacillota</taxon>
        <taxon>Tissierellia</taxon>
        <taxon>Tissierellales</taxon>
        <taxon>Peptoniphilaceae</taxon>
        <taxon>Anaerococcus</taxon>
    </lineage>
</organism>
<dbReference type="PANTHER" id="PTHR37296">
    <property type="entry name" value="CONSERVED VIRULENCE FACTOR B"/>
    <property type="match status" value="1"/>
</dbReference>
<dbReference type="Pfam" id="PF13509">
    <property type="entry name" value="S1_2"/>
    <property type="match status" value="1"/>
</dbReference>
<dbReference type="Pfam" id="PF17783">
    <property type="entry name" value="WHD_CvfB"/>
    <property type="match status" value="1"/>
</dbReference>
<feature type="domain" description="S1 motif" evidence="2">
    <location>
        <begin position="133"/>
        <end position="194"/>
    </location>
</feature>
<dbReference type="InterPro" id="IPR003029">
    <property type="entry name" value="S1_domain"/>
</dbReference>
<comment type="caution">
    <text evidence="3">The sequence shown here is derived from an EMBL/GenBank/DDBJ whole genome shotgun (WGS) entry which is preliminary data.</text>
</comment>
<dbReference type="Gene3D" id="1.10.10.10">
    <property type="entry name" value="Winged helix-like DNA-binding domain superfamily/Winged helix DNA-binding domain"/>
    <property type="match status" value="1"/>
</dbReference>
<dbReference type="InterPro" id="IPR036388">
    <property type="entry name" value="WH-like_DNA-bd_sf"/>
</dbReference>
<gene>
    <name evidence="3" type="ORF">ACCQ42_04310</name>
</gene>
<evidence type="ECO:0000313" key="4">
    <source>
        <dbReference type="Proteomes" id="UP001637994"/>
    </source>
</evidence>
<comment type="similarity">
    <text evidence="1">Belongs to the CvfB family.</text>
</comment>
<evidence type="ECO:0000259" key="2">
    <source>
        <dbReference type="PROSITE" id="PS50126"/>
    </source>
</evidence>
<dbReference type="RefSeq" id="WP_410035595.1">
    <property type="nucleotide sequence ID" value="NZ_JBGMEF010000018.1"/>
</dbReference>
<dbReference type="SUPFAM" id="SSF50249">
    <property type="entry name" value="Nucleic acid-binding proteins"/>
    <property type="match status" value="1"/>
</dbReference>
<proteinExistence type="inferred from homology"/>
<accession>A0ABW9MCC6</accession>